<dbReference type="Proteomes" id="UP000663845">
    <property type="component" value="Unassembled WGS sequence"/>
</dbReference>
<proteinExistence type="predicted"/>
<evidence type="ECO:0000313" key="1">
    <source>
        <dbReference type="EMBL" id="CAF1477395.1"/>
    </source>
</evidence>
<gene>
    <name evidence="1" type="ORF">JYZ213_LOCUS42165</name>
</gene>
<feature type="non-terminal residue" evidence="1">
    <location>
        <position position="42"/>
    </location>
</feature>
<accession>A0A815RI48</accession>
<dbReference type="EMBL" id="CAJNOG010001883">
    <property type="protein sequence ID" value="CAF1477395.1"/>
    <property type="molecule type" value="Genomic_DNA"/>
</dbReference>
<sequence>MTVYGRLRPSMFDLGSHNFNGMTIHTFGTTTTTAYSNSNSSR</sequence>
<dbReference type="AlphaFoldDB" id="A0A815RI48"/>
<reference evidence="1" key="1">
    <citation type="submission" date="2021-02" db="EMBL/GenBank/DDBJ databases">
        <authorList>
            <person name="Nowell W R."/>
        </authorList>
    </citation>
    <scope>NUCLEOTIDE SEQUENCE</scope>
</reference>
<protein>
    <submittedName>
        <fullName evidence="1">Uncharacterized protein</fullName>
    </submittedName>
</protein>
<name>A0A815RI48_9BILA</name>
<comment type="caution">
    <text evidence="1">The sequence shown here is derived from an EMBL/GenBank/DDBJ whole genome shotgun (WGS) entry which is preliminary data.</text>
</comment>
<evidence type="ECO:0000313" key="2">
    <source>
        <dbReference type="Proteomes" id="UP000663845"/>
    </source>
</evidence>
<organism evidence="1 2">
    <name type="scientific">Adineta steineri</name>
    <dbReference type="NCBI Taxonomy" id="433720"/>
    <lineage>
        <taxon>Eukaryota</taxon>
        <taxon>Metazoa</taxon>
        <taxon>Spiralia</taxon>
        <taxon>Gnathifera</taxon>
        <taxon>Rotifera</taxon>
        <taxon>Eurotatoria</taxon>
        <taxon>Bdelloidea</taxon>
        <taxon>Adinetida</taxon>
        <taxon>Adinetidae</taxon>
        <taxon>Adineta</taxon>
    </lineage>
</organism>